<protein>
    <submittedName>
        <fullName evidence="1">Uncharacterized protein</fullName>
    </submittedName>
</protein>
<keyword evidence="2" id="KW-1185">Reference proteome</keyword>
<gene>
    <name evidence="1" type="ORF">F0475_02255</name>
</gene>
<reference evidence="1 2" key="1">
    <citation type="submission" date="2019-09" db="EMBL/GenBank/DDBJ databases">
        <title>Prevotella A2879 sp. nov., isolated from an abscess of a patient.</title>
        <authorList>
            <person name="Buhl M."/>
            <person name="Oberhettinger P."/>
        </authorList>
    </citation>
    <scope>NUCLEOTIDE SEQUENCE [LARGE SCALE GENOMIC DNA]</scope>
    <source>
        <strain evidence="1 2">A2879</strain>
    </source>
</reference>
<evidence type="ECO:0000313" key="1">
    <source>
        <dbReference type="EMBL" id="MUL27165.1"/>
    </source>
</evidence>
<sequence length="128" mass="14674">MKSIYAKDIKAMLLTDDEYFSIEEEICAINKAGHSESLNFVLQNGTDWQIKKDGITKMLKYFAAKTIKSNLTNDFSDVCRSVAKLLGCSRYNVSLWLKGMRNTFIIADQFGQNYIEIIKYNGRSFTCQ</sequence>
<evidence type="ECO:0000313" key="2">
    <source>
        <dbReference type="Proteomes" id="UP000482295"/>
    </source>
</evidence>
<proteinExistence type="predicted"/>
<dbReference type="EMBL" id="VVIQ01000002">
    <property type="protein sequence ID" value="MUL27165.1"/>
    <property type="molecule type" value="Genomic_DNA"/>
</dbReference>
<comment type="caution">
    <text evidence="1">The sequence shown here is derived from an EMBL/GenBank/DDBJ whole genome shotgun (WGS) entry which is preliminary data.</text>
</comment>
<dbReference type="AlphaFoldDB" id="A0A7C9HD82"/>
<organism evidence="1 2">
    <name type="scientific">Prevotella vespertina</name>
    <dbReference type="NCBI Taxonomy" id="2608404"/>
    <lineage>
        <taxon>Bacteria</taxon>
        <taxon>Pseudomonadati</taxon>
        <taxon>Bacteroidota</taxon>
        <taxon>Bacteroidia</taxon>
        <taxon>Bacteroidales</taxon>
        <taxon>Prevotellaceae</taxon>
        <taxon>Prevotella</taxon>
    </lineage>
</organism>
<accession>A0A7C9HD82</accession>
<dbReference type="RefSeq" id="WP_155715200.1">
    <property type="nucleotide sequence ID" value="NZ_VVIQ01000002.1"/>
</dbReference>
<dbReference type="Proteomes" id="UP000482295">
    <property type="component" value="Unassembled WGS sequence"/>
</dbReference>
<name>A0A7C9HD82_9BACT</name>